<evidence type="ECO:0000256" key="4">
    <source>
        <dbReference type="ARBA" id="ARBA00023242"/>
    </source>
</evidence>
<dbReference type="GO" id="GO:0008023">
    <property type="term" value="C:transcription elongation factor complex"/>
    <property type="evidence" value="ECO:0007669"/>
    <property type="project" value="TreeGrafter"/>
</dbReference>
<reference evidence="7" key="1">
    <citation type="submission" date="2021-10" db="EMBL/GenBank/DDBJ databases">
        <authorList>
            <person name="Piombo E."/>
        </authorList>
    </citation>
    <scope>NUCLEOTIDE SEQUENCE</scope>
</reference>
<dbReference type="PANTHER" id="PTHR20934">
    <property type="entry name" value="TRANSCRIPTION ELONGATION FACTOR 1 HOMOLOG"/>
    <property type="match status" value="1"/>
</dbReference>
<comment type="similarity">
    <text evidence="2 5">Belongs to the ELOF1 family.</text>
</comment>
<keyword evidence="5" id="KW-0863">Zinc-finger</keyword>
<dbReference type="Gene3D" id="2.20.25.190">
    <property type="match status" value="1"/>
</dbReference>
<keyword evidence="3 5" id="KW-0862">Zinc</keyword>
<evidence type="ECO:0000313" key="8">
    <source>
        <dbReference type="Proteomes" id="UP000754883"/>
    </source>
</evidence>
<sequence>MGKRKKSSRGPQGPKRADPLPTVFTCLFCNHESSVTVKLDKKAGVGQLDCRVCGQKFQCAVNCTFAFAFTGSIIDIAFFCVDLSAAVDVYGEWVDAADAVAKEDSSAQGYAGTARPPGRRLTSKAAAGDDDDDRYDGEGIVGDDEI</sequence>
<dbReference type="EMBL" id="CABFNO020001553">
    <property type="protein sequence ID" value="CAG9999962.1"/>
    <property type="molecule type" value="Genomic_DNA"/>
</dbReference>
<proteinExistence type="inferred from homology"/>
<dbReference type="PANTHER" id="PTHR20934:SF0">
    <property type="entry name" value="TRANSCRIPTION ELONGATION FACTOR 1 HOMOLOG"/>
    <property type="match status" value="1"/>
</dbReference>
<name>A0A9N9Y861_9HYPO</name>
<dbReference type="AlphaFoldDB" id="A0A9N9Y861"/>
<organism evidence="7 8">
    <name type="scientific">Clonostachys byssicola</name>
    <dbReference type="NCBI Taxonomy" id="160290"/>
    <lineage>
        <taxon>Eukaryota</taxon>
        <taxon>Fungi</taxon>
        <taxon>Dikarya</taxon>
        <taxon>Ascomycota</taxon>
        <taxon>Pezizomycotina</taxon>
        <taxon>Sordariomycetes</taxon>
        <taxon>Hypocreomycetidae</taxon>
        <taxon>Hypocreales</taxon>
        <taxon>Bionectriaceae</taxon>
        <taxon>Clonostachys</taxon>
    </lineage>
</organism>
<dbReference type="OrthoDB" id="445983at2759"/>
<evidence type="ECO:0000256" key="6">
    <source>
        <dbReference type="SAM" id="MobiDB-lite"/>
    </source>
</evidence>
<feature type="region of interest" description="Disordered" evidence="6">
    <location>
        <begin position="103"/>
        <end position="146"/>
    </location>
</feature>
<evidence type="ECO:0000313" key="7">
    <source>
        <dbReference type="EMBL" id="CAG9999962.1"/>
    </source>
</evidence>
<dbReference type="InterPro" id="IPR038567">
    <property type="entry name" value="T_Elf1_sf"/>
</dbReference>
<evidence type="ECO:0000256" key="1">
    <source>
        <dbReference type="ARBA" id="ARBA00004123"/>
    </source>
</evidence>
<comment type="function">
    <text evidence="5">Transcription elongation factor implicated in the maintenance of proper chromatin structure in actively transcribed regions.</text>
</comment>
<protein>
    <recommendedName>
        <fullName evidence="5">Transcription elongation factor 1 homolog</fullName>
    </recommendedName>
</protein>
<dbReference type="SUPFAM" id="SSF57783">
    <property type="entry name" value="Zinc beta-ribbon"/>
    <property type="match status" value="1"/>
</dbReference>
<evidence type="ECO:0000256" key="2">
    <source>
        <dbReference type="ARBA" id="ARBA00009730"/>
    </source>
</evidence>
<keyword evidence="5" id="KW-0804">Transcription</keyword>
<gene>
    <name evidence="7" type="ORF">CBYS24578_00002855</name>
</gene>
<dbReference type="Proteomes" id="UP000754883">
    <property type="component" value="Unassembled WGS sequence"/>
</dbReference>
<dbReference type="InterPro" id="IPR007808">
    <property type="entry name" value="Elf1"/>
</dbReference>
<comment type="subcellular location">
    <subcellularLocation>
        <location evidence="1 5">Nucleus</location>
    </subcellularLocation>
</comment>
<dbReference type="GO" id="GO:0008270">
    <property type="term" value="F:zinc ion binding"/>
    <property type="evidence" value="ECO:0007669"/>
    <property type="project" value="UniProtKB-KW"/>
</dbReference>
<evidence type="ECO:0000256" key="5">
    <source>
        <dbReference type="RuleBase" id="RU364033"/>
    </source>
</evidence>
<feature type="compositionally biased region" description="Acidic residues" evidence="6">
    <location>
        <begin position="128"/>
        <end position="146"/>
    </location>
</feature>
<dbReference type="Pfam" id="PF05129">
    <property type="entry name" value="Zn_ribbon_Elf1"/>
    <property type="match status" value="1"/>
</dbReference>
<keyword evidence="5" id="KW-0805">Transcription regulation</keyword>
<evidence type="ECO:0000256" key="3">
    <source>
        <dbReference type="ARBA" id="ARBA00022833"/>
    </source>
</evidence>
<keyword evidence="8" id="KW-1185">Reference proteome</keyword>
<dbReference type="GO" id="GO:0006368">
    <property type="term" value="P:transcription elongation by RNA polymerase II"/>
    <property type="evidence" value="ECO:0007669"/>
    <property type="project" value="TreeGrafter"/>
</dbReference>
<comment type="caution">
    <text evidence="7">The sequence shown here is derived from an EMBL/GenBank/DDBJ whole genome shotgun (WGS) entry which is preliminary data.</text>
</comment>
<dbReference type="GO" id="GO:0000993">
    <property type="term" value="F:RNA polymerase II complex binding"/>
    <property type="evidence" value="ECO:0007669"/>
    <property type="project" value="TreeGrafter"/>
</dbReference>
<keyword evidence="4 5" id="KW-0539">Nucleus</keyword>
<accession>A0A9N9Y861</accession>
<keyword evidence="5" id="KW-0479">Metal-binding</keyword>